<dbReference type="InterPro" id="IPR011335">
    <property type="entry name" value="Restrct_endonuc-II-like"/>
</dbReference>
<evidence type="ECO:0000313" key="3">
    <source>
        <dbReference type="Proteomes" id="UP000027395"/>
    </source>
</evidence>
<dbReference type="Gene3D" id="3.90.1570.10">
    <property type="entry name" value="tt1808, chain A"/>
    <property type="match status" value="1"/>
</dbReference>
<protein>
    <recommendedName>
        <fullName evidence="1">Putative restriction endonuclease domain-containing protein</fullName>
    </recommendedName>
</protein>
<gene>
    <name evidence="2" type="ORF">A19Y_1352</name>
</gene>
<evidence type="ECO:0000313" key="2">
    <source>
        <dbReference type="EMBL" id="KEI66419.1"/>
    </source>
</evidence>
<dbReference type="eggNOG" id="COG4636">
    <property type="taxonomic scope" value="Bacteria"/>
</dbReference>
<proteinExistence type="predicted"/>
<keyword evidence="3" id="KW-1185">Reference proteome</keyword>
<reference evidence="2 3" key="1">
    <citation type="journal article" date="2014" name="Appl. Environ. Microbiol.">
        <title>Elucidation of insertion elements encoded on plasmids and in vitro construction of shuttle vectors from the toxic cyanobacterium Planktothrix.</title>
        <authorList>
            <person name="Christiansen G."/>
            <person name="Goesmann A."/>
            <person name="Kurmayer R."/>
        </authorList>
    </citation>
    <scope>NUCLEOTIDE SEQUENCE [LARGE SCALE GENOMIC DNA]</scope>
    <source>
        <strain evidence="2 3">NIVA-CYA 126/8</strain>
    </source>
</reference>
<dbReference type="HOGENOM" id="CLU_076312_5_0_3"/>
<evidence type="ECO:0000259" key="1">
    <source>
        <dbReference type="Pfam" id="PF05685"/>
    </source>
</evidence>
<dbReference type="PATRIC" id="fig|388467.6.peg.1294"/>
<dbReference type="Proteomes" id="UP000027395">
    <property type="component" value="Chromosome"/>
</dbReference>
<feature type="domain" description="Putative restriction endonuclease" evidence="1">
    <location>
        <begin position="19"/>
        <end position="201"/>
    </location>
</feature>
<name>A0A073CDQ3_PLAA1</name>
<dbReference type="InterPro" id="IPR012296">
    <property type="entry name" value="Nuclease_put_TT1808"/>
</dbReference>
<dbReference type="Pfam" id="PF05685">
    <property type="entry name" value="Uma2"/>
    <property type="match status" value="1"/>
</dbReference>
<dbReference type="InterPro" id="IPR008538">
    <property type="entry name" value="Uma2"/>
</dbReference>
<dbReference type="STRING" id="388467.A19Y_1352"/>
<dbReference type="PANTHER" id="PTHR34107:SF2">
    <property type="entry name" value="SLL0888 PROTEIN"/>
    <property type="match status" value="1"/>
</dbReference>
<dbReference type="PANTHER" id="PTHR34107">
    <property type="entry name" value="SLL0198 PROTEIN-RELATED"/>
    <property type="match status" value="1"/>
</dbReference>
<sequence length="207" mass="23802">MIIGNQTMTTTQVQKLTFDNFLEQCPETGIYEFVKGEIVEVRATRNHDDVANLLLFCFNDEIRRLNLNLVVTNTAVIKTVTKDGLEQGRNPDVSVIDRTIWRSNRSDYNALEVPIQLAVEVTSTNWEDDYVDKLEEYQRLGISEYWIVDYLAIASRAYLGNPKIPTIFVYCLDEKSQYQKTQFRGTDRIISPTFSELSLTAEQVLNA</sequence>
<dbReference type="SUPFAM" id="SSF52980">
    <property type="entry name" value="Restriction endonuclease-like"/>
    <property type="match status" value="1"/>
</dbReference>
<organism evidence="2 3">
    <name type="scientific">Planktothrix agardhii (strain NIVA-CYA 126/8)</name>
    <dbReference type="NCBI Taxonomy" id="388467"/>
    <lineage>
        <taxon>Bacteria</taxon>
        <taxon>Bacillati</taxon>
        <taxon>Cyanobacteriota</taxon>
        <taxon>Cyanophyceae</taxon>
        <taxon>Oscillatoriophycideae</taxon>
        <taxon>Oscillatoriales</taxon>
        <taxon>Microcoleaceae</taxon>
        <taxon>Planktothrix</taxon>
    </lineage>
</organism>
<dbReference type="AlphaFoldDB" id="A0A073CDQ3"/>
<dbReference type="CDD" id="cd06260">
    <property type="entry name" value="DUF820-like"/>
    <property type="match status" value="1"/>
</dbReference>
<dbReference type="EMBL" id="CM002803">
    <property type="protein sequence ID" value="KEI66419.1"/>
    <property type="molecule type" value="Genomic_DNA"/>
</dbReference>
<accession>A0A073CDQ3</accession>